<dbReference type="InterPro" id="IPR015943">
    <property type="entry name" value="WD40/YVTN_repeat-like_dom_sf"/>
</dbReference>
<evidence type="ECO:0000313" key="1">
    <source>
        <dbReference type="EMBL" id="MBD8526733.1"/>
    </source>
</evidence>
<gene>
    <name evidence="1" type="ORF">IFO71_13400</name>
</gene>
<reference evidence="1 2" key="1">
    <citation type="submission" date="2020-09" db="EMBL/GenBank/DDBJ databases">
        <title>Pseudoxanthomonas sp. CAU 1598 isolated from sand of Yaerae Beach.</title>
        <authorList>
            <person name="Kim W."/>
        </authorList>
    </citation>
    <scope>NUCLEOTIDE SEQUENCE [LARGE SCALE GENOMIC DNA]</scope>
    <source>
        <strain evidence="1 2">CAU 1598</strain>
    </source>
</reference>
<dbReference type="RefSeq" id="WP_192030153.1">
    <property type="nucleotide sequence ID" value="NZ_JACYTR010000029.1"/>
</dbReference>
<dbReference type="InterPro" id="IPR011110">
    <property type="entry name" value="Reg_prop"/>
</dbReference>
<dbReference type="AlphaFoldDB" id="A0AAW3ZLW1"/>
<sequence>MAVERARVVLALAGLALLALWLAWMPTLDHSPVDAAQKRRPASALAPGLQTQTAARPAPLRLLNGCLTPMGRQRTPLSLELPTFDSWQLAAAGGERLKEDPCGNIWALWFNHWAVFVGGDPEHVTELRLPNSATLGHLDNTGLTDFALLGSELWVLGRAGQIARLDMQGWQAIEAPPGCGSGQLMAHEGFVWLSCHPLPNSFLGYWETTQSAWIALPVQGPIPPRLALGQDQAMYLLLGDRLQRVIRHGQGWSVEQVAATQTPTLIELSDQRLRVHAGSPNHQLSLEQPGLTGAALTEHGLFTSVSGLGLRFHDGQRWHTWSHAEGLPEDEARGLLIDKRERLWLAGTPVAVIDAAAAAEQIVRLKSPPPMPGTTFEDACTAAREVLAKRPSSGQVAQEHADGQLHVFFGGRQVCPNPWQTAQHNAPLFARRSSDGALLRVDGNGHQGQIHCGSPCDAARTAVLRRQWQLQLWLPQGPAAAAPMNMRVLAPPTPLPTSSPGPLLWLAVNGDVWISTRQLGLYHHDGKRWHHYGQDGQWGPDNAINDLIEDDYGRIWVASQPRWQADKNRYAGSTLHRFENGQWQHLQLAQEIPTAWSAQALAAIPEGIVAAGNGSALWIDGQNIAHRLENAPNRFASFVAVDAARYWWFAHGSREPGVSIRDAGRWGRLSTREGLFSNRIRQLAHDAEHRIWMLSENGEVAVYPRQTTLDHIRW</sequence>
<dbReference type="EMBL" id="JACYTR010000029">
    <property type="protein sequence ID" value="MBD8526733.1"/>
    <property type="molecule type" value="Genomic_DNA"/>
</dbReference>
<dbReference type="Pfam" id="PF07494">
    <property type="entry name" value="Reg_prop"/>
    <property type="match status" value="1"/>
</dbReference>
<keyword evidence="2" id="KW-1185">Reference proteome</keyword>
<evidence type="ECO:0008006" key="3">
    <source>
        <dbReference type="Google" id="ProtNLM"/>
    </source>
</evidence>
<organism evidence="1 2">
    <name type="scientific">Pseudomarimonas arenosa</name>
    <dbReference type="NCBI Taxonomy" id="2774145"/>
    <lineage>
        <taxon>Bacteria</taxon>
        <taxon>Pseudomonadati</taxon>
        <taxon>Pseudomonadota</taxon>
        <taxon>Gammaproteobacteria</taxon>
        <taxon>Lysobacterales</taxon>
        <taxon>Lysobacteraceae</taxon>
        <taxon>Pseudomarimonas</taxon>
    </lineage>
</organism>
<dbReference type="Proteomes" id="UP000613768">
    <property type="component" value="Unassembled WGS sequence"/>
</dbReference>
<evidence type="ECO:0000313" key="2">
    <source>
        <dbReference type="Proteomes" id="UP000613768"/>
    </source>
</evidence>
<accession>A0AAW3ZLW1</accession>
<comment type="caution">
    <text evidence="1">The sequence shown here is derived from an EMBL/GenBank/DDBJ whole genome shotgun (WGS) entry which is preliminary data.</text>
</comment>
<dbReference type="Gene3D" id="2.130.10.10">
    <property type="entry name" value="YVTN repeat-like/Quinoprotein amine dehydrogenase"/>
    <property type="match status" value="1"/>
</dbReference>
<proteinExistence type="predicted"/>
<protein>
    <recommendedName>
        <fullName evidence="3">Two component regulator with propeller domain</fullName>
    </recommendedName>
</protein>
<name>A0AAW3ZLW1_9GAMM</name>